<name>A0A7B5_9CAUD</name>
<dbReference type="GeneID" id="4484375"/>
<dbReference type="InterPro" id="IPR036890">
    <property type="entry name" value="HATPase_C_sf"/>
</dbReference>
<dbReference type="EMBL" id="AB231700">
    <property type="protein sequence ID" value="BAF36092.1"/>
    <property type="molecule type" value="Genomic_DNA"/>
</dbReference>
<gene>
    <name evidence="2" type="primary">rIIA</name>
</gene>
<dbReference type="RefSeq" id="YP_851015.1">
    <property type="nucleotide sequence ID" value="NC_008562.1"/>
</dbReference>
<sequence length="802" mass="91880">MEGFYCMELCKDLDTVNTNVSLVNYQLPTDEVGVRLLMEVLTSRMYTNKLTAVIREIFTNAVDANVEAGRPNHPVDITLPAIIPLEPQSNQLIIRDYGIGISPERAEGFFTFMTSTKRGDNIQCGGYGLGSKSPYAIVSQWVVTTIHDGIEYTYACSLNNGMPTAALLNSRPSNDSSGTRVAIPIVEQHHRRQCYNEVMNIVMWSRAVTNIYNPEDTRGETTRRLLDYRINYDYEYDAPGPFISKDFSKRKYTLLCFTIGGIPYTISDSKVFDTITAYLKEQGYYIRNLYNMANPNWETPYYVVDSIVIPVPIGYMELPPQRETLAWSESNIEKLKELSLNAIKSLVDRRQAEIEACDSLTKVTDVIDKWYLGDKYFTWRGTRYCNVTTNVMDEPAGPVDNTILPINLIVKSTRNLRLIGCSEDMNTQKWYSIYRVLRNIRHYNPPRVPGSLNANTCVVCKTADVVESYAYSITLEDIQKVALVVTRGHYNARSIRATTGIPNYTPILWIDVTECEDWADILSNTDLEERAHTTWPYIRFFQSVTGLIKPIKSLKPRKQKQGQEQERQGSDSLRLSGLRGIRIVNKTYTYCYAKDIYDHLSVVDYHNLPTKAVYCVSHQHQGVYPYWNYADDDSDLYYLTPKQAEIIAVHYPEWRNIDTWAKDKHDELAAKYGADNLYLARTTVWPLSDIQTFIRTYPYPEHFNKNVRALIDDGYWMFMQQLIENDLIAADSDATRRLYEFAGSNTCIVWLKHLLGDYYDACAFLEYSKSQVVNTIMPLISAYYKVQDSSLGGPSPLDQVVA</sequence>
<keyword evidence="3" id="KW-1185">Reference proteome</keyword>
<dbReference type="InterPro" id="IPR003594">
    <property type="entry name" value="HATPase_dom"/>
</dbReference>
<evidence type="ECO:0000259" key="1">
    <source>
        <dbReference type="Pfam" id="PF02518"/>
    </source>
</evidence>
<dbReference type="OrthoDB" id="288at10239"/>
<proteinExistence type="predicted"/>
<dbReference type="Pfam" id="PF02518">
    <property type="entry name" value="HATPase_c"/>
    <property type="match status" value="1"/>
</dbReference>
<evidence type="ECO:0000313" key="2">
    <source>
        <dbReference type="EMBL" id="BAF36092.1"/>
    </source>
</evidence>
<protein>
    <submittedName>
        <fullName evidence="2">RIIA-like protein</fullName>
    </submittedName>
</protein>
<organism evidence="2 3">
    <name type="scientific">Microcystis phage LMM01</name>
    <dbReference type="NCBI Taxonomy" id="2856824"/>
    <lineage>
        <taxon>Viruses</taxon>
        <taxon>Duplodnaviria</taxon>
        <taxon>Heunggongvirae</taxon>
        <taxon>Uroviricota</taxon>
        <taxon>Caudoviricetes</taxon>
        <taxon>Fukuivirus</taxon>
        <taxon>Fukuivirus LMM01</taxon>
    </lineage>
</organism>
<dbReference type="KEGG" id="vg:4484375"/>
<dbReference type="Gene3D" id="3.30.565.10">
    <property type="entry name" value="Histidine kinase-like ATPase, C-terminal domain"/>
    <property type="match status" value="1"/>
</dbReference>
<dbReference type="Proteomes" id="UP000001249">
    <property type="component" value="Segment"/>
</dbReference>
<dbReference type="SUPFAM" id="SSF55874">
    <property type="entry name" value="ATPase domain of HSP90 chaperone/DNA topoisomerase II/histidine kinase"/>
    <property type="match status" value="1"/>
</dbReference>
<evidence type="ECO:0000313" key="3">
    <source>
        <dbReference type="Proteomes" id="UP000001249"/>
    </source>
</evidence>
<accession>A0A7B5</accession>
<feature type="domain" description="Histidine kinase/HSP90-like ATPase" evidence="1">
    <location>
        <begin position="49"/>
        <end position="140"/>
    </location>
</feature>
<reference evidence="3" key="1">
    <citation type="journal article" date="2008" name="J. Bacteriol.">
        <title>Ma-LMM01 infecting toxic Microcystis aeruginosa illuminates diverse cyanophage genome strategies.</title>
        <authorList>
            <person name="Yoshida T."/>
            <person name="Nagasaki K."/>
            <person name="Takashima Y."/>
            <person name="Shirai Y."/>
            <person name="Tomaru Y."/>
            <person name="Takao Y."/>
            <person name="Sakamoto S."/>
            <person name="Hiroishi S."/>
            <person name="Ogata H."/>
        </authorList>
    </citation>
    <scope>NUCLEOTIDE SEQUENCE</scope>
</reference>